<reference evidence="5" key="1">
    <citation type="submission" date="2022-11" db="UniProtKB">
        <authorList>
            <consortium name="WormBaseParasite"/>
        </authorList>
    </citation>
    <scope>IDENTIFICATION</scope>
</reference>
<proteinExistence type="inferred from homology"/>
<dbReference type="Gene3D" id="3.40.630.10">
    <property type="entry name" value="Zn peptidases"/>
    <property type="match status" value="1"/>
</dbReference>
<dbReference type="AlphaFoldDB" id="A0A914RCC9"/>
<evidence type="ECO:0000259" key="3">
    <source>
        <dbReference type="Pfam" id="PF00246"/>
    </source>
</evidence>
<evidence type="ECO:0000313" key="5">
    <source>
        <dbReference type="WBParaSite" id="PEQ_0000415301-mRNA-1"/>
    </source>
</evidence>
<dbReference type="Pfam" id="PF00246">
    <property type="entry name" value="Peptidase_M14"/>
    <property type="match status" value="1"/>
</dbReference>
<sequence>LISQYGVDPQITSYVDTLNFYIVPVANPDGYEYSRSDISPQDGALMLVVRISDSSKLNLVSSEDNSSTHESKSIKQGTSWTPDPTNNTDNTNLYDHSVLTHVGFLTYGHKTTIAKSSLWDNDFTFFQLTYIIPKVAHRLDFGEKIEVSRFAKKIVGGENVAVEASTLIAISTSIGEVSDSISFRTHLI</sequence>
<feature type="domain" description="Peptidase M14" evidence="3">
    <location>
        <begin position="1"/>
        <end position="36"/>
    </location>
</feature>
<dbReference type="InterPro" id="IPR000834">
    <property type="entry name" value="Peptidase_M14"/>
</dbReference>
<dbReference type="Proteomes" id="UP000887564">
    <property type="component" value="Unplaced"/>
</dbReference>
<dbReference type="GO" id="GO:0008270">
    <property type="term" value="F:zinc ion binding"/>
    <property type="evidence" value="ECO:0007669"/>
    <property type="project" value="InterPro"/>
</dbReference>
<dbReference type="SUPFAM" id="SSF53187">
    <property type="entry name" value="Zn-dependent exopeptidases"/>
    <property type="match status" value="1"/>
</dbReference>
<evidence type="ECO:0000256" key="1">
    <source>
        <dbReference type="ARBA" id="ARBA00005988"/>
    </source>
</evidence>
<keyword evidence="4" id="KW-1185">Reference proteome</keyword>
<evidence type="ECO:0000256" key="2">
    <source>
        <dbReference type="SAM" id="MobiDB-lite"/>
    </source>
</evidence>
<feature type="region of interest" description="Disordered" evidence="2">
    <location>
        <begin position="60"/>
        <end position="88"/>
    </location>
</feature>
<dbReference type="GO" id="GO:0006508">
    <property type="term" value="P:proteolysis"/>
    <property type="evidence" value="ECO:0007669"/>
    <property type="project" value="InterPro"/>
</dbReference>
<dbReference type="GO" id="GO:0004181">
    <property type="term" value="F:metallocarboxypeptidase activity"/>
    <property type="evidence" value="ECO:0007669"/>
    <property type="project" value="InterPro"/>
</dbReference>
<organism evidence="4 5">
    <name type="scientific">Parascaris equorum</name>
    <name type="common">Equine roundworm</name>
    <dbReference type="NCBI Taxonomy" id="6256"/>
    <lineage>
        <taxon>Eukaryota</taxon>
        <taxon>Metazoa</taxon>
        <taxon>Ecdysozoa</taxon>
        <taxon>Nematoda</taxon>
        <taxon>Chromadorea</taxon>
        <taxon>Rhabditida</taxon>
        <taxon>Spirurina</taxon>
        <taxon>Ascaridomorpha</taxon>
        <taxon>Ascaridoidea</taxon>
        <taxon>Ascarididae</taxon>
        <taxon>Parascaris</taxon>
    </lineage>
</organism>
<comment type="similarity">
    <text evidence="1">Belongs to the peptidase M14 family.</text>
</comment>
<accession>A0A914RCC9</accession>
<evidence type="ECO:0000313" key="4">
    <source>
        <dbReference type="Proteomes" id="UP000887564"/>
    </source>
</evidence>
<protein>
    <submittedName>
        <fullName evidence="5">Peptidase M14 carboxypeptidase A domain-containing protein</fullName>
    </submittedName>
</protein>
<dbReference type="WBParaSite" id="PEQ_0000415301-mRNA-1">
    <property type="protein sequence ID" value="PEQ_0000415301-mRNA-1"/>
    <property type="gene ID" value="PEQ_0000415301"/>
</dbReference>
<name>A0A914RCC9_PAREQ</name>